<gene>
    <name evidence="4" type="ORF">NVI5450_2340</name>
</gene>
<evidence type="ECO:0000313" key="5">
    <source>
        <dbReference type="Proteomes" id="UP000183794"/>
    </source>
</evidence>
<keyword evidence="2 3" id="KW-0663">Pyridoxal phosphate</keyword>
<dbReference type="InterPro" id="IPR015422">
    <property type="entry name" value="PyrdxlP-dep_Trfase_small"/>
</dbReference>
<dbReference type="EMBL" id="FPLD01000064">
    <property type="protein sequence ID" value="SGZ00750.1"/>
    <property type="molecule type" value="Genomic_DNA"/>
</dbReference>
<name>A0A1L0BBZ0_9GAMM</name>
<dbReference type="Gene3D" id="3.90.1150.10">
    <property type="entry name" value="Aspartate Aminotransferase, domain 1"/>
    <property type="match status" value="1"/>
</dbReference>
<protein>
    <submittedName>
        <fullName evidence="4">Glutamate-1-semialdehyde 2,1-aminomutase-Glutamate-1-semialdehyde aminotransferase</fullName>
    </submittedName>
</protein>
<sequence>MLSPLIGSDRYFTKTNEPILFKKAHGSTVFDQHNNDYTDFVLGLGPVILGHSDPEFIERLTQQLSNGLSFPGFADVHSELSDVYESEYNAHKVVSLFKTSSEAVTAAMRCCMLETNRKKIIRCGFLGWHDSQIAQTPSWHEWPNSNKRREIRFEEGMRGVEDSQAVFNWIDGELASLEKILIQHGTTTAAFAIDIYQLAFMSMDVFSKAVSLCQNYGIKIIFDETKTAGRTRAGGFINTDTIPADYIVLGKAIGNGLPLSVLLGKPENLHIYKNARIGGTHTKETLSANAGIIVADIMKKREGYSRLPLIGRKIVSSINKSISQSNTTELLSAVSLLDDTLFDIRFSDTMVNNFSARENLKRELIAQGVFMLQGHNSFVCLAHESLDFDLLEDKFCNALQSWNRSL</sequence>
<dbReference type="GO" id="GO:0030170">
    <property type="term" value="F:pyridoxal phosphate binding"/>
    <property type="evidence" value="ECO:0007669"/>
    <property type="project" value="InterPro"/>
</dbReference>
<dbReference type="InterPro" id="IPR015424">
    <property type="entry name" value="PyrdxlP-dep_Trfase"/>
</dbReference>
<comment type="similarity">
    <text evidence="3">Belongs to the class-III pyridoxal-phosphate-dependent aminotransferase family.</text>
</comment>
<dbReference type="PANTHER" id="PTHR43713:SF3">
    <property type="entry name" value="GLUTAMATE-1-SEMIALDEHYDE 2,1-AMINOMUTASE 1, CHLOROPLASTIC-RELATED"/>
    <property type="match status" value="1"/>
</dbReference>
<proteinExistence type="inferred from homology"/>
<evidence type="ECO:0000313" key="4">
    <source>
        <dbReference type="EMBL" id="SGZ00750.1"/>
    </source>
</evidence>
<dbReference type="OrthoDB" id="9801052at2"/>
<dbReference type="PANTHER" id="PTHR43713">
    <property type="entry name" value="GLUTAMATE-1-SEMIALDEHYDE 2,1-AMINOMUTASE"/>
    <property type="match status" value="1"/>
</dbReference>
<evidence type="ECO:0000256" key="3">
    <source>
        <dbReference type="RuleBase" id="RU003560"/>
    </source>
</evidence>
<comment type="cofactor">
    <cofactor evidence="1">
        <name>pyridoxal 5'-phosphate</name>
        <dbReference type="ChEBI" id="CHEBI:597326"/>
    </cofactor>
</comment>
<reference evidence="4 5" key="1">
    <citation type="submission" date="2016-11" db="EMBL/GenBank/DDBJ databases">
        <authorList>
            <person name="Jaros S."/>
            <person name="Januszkiewicz K."/>
            <person name="Wedrychowicz H."/>
        </authorList>
    </citation>
    <scope>NUCLEOTIDE SEQUENCE [LARGE SCALE GENOMIC DNA]</scope>
    <source>
        <strain evidence="4">NVI 5450</strain>
    </source>
</reference>
<dbReference type="RefSeq" id="WP_075497969.1">
    <property type="nucleotide sequence ID" value="NZ_CAWRBC010000034.1"/>
</dbReference>
<dbReference type="InterPro" id="IPR015421">
    <property type="entry name" value="PyrdxlP-dep_Trfase_major"/>
</dbReference>
<dbReference type="InterPro" id="IPR005814">
    <property type="entry name" value="Aminotrans_3"/>
</dbReference>
<evidence type="ECO:0000256" key="1">
    <source>
        <dbReference type="ARBA" id="ARBA00001933"/>
    </source>
</evidence>
<dbReference type="GO" id="GO:0008483">
    <property type="term" value="F:transaminase activity"/>
    <property type="evidence" value="ECO:0007669"/>
    <property type="project" value="UniProtKB-KW"/>
</dbReference>
<organism evidence="4 5">
    <name type="scientific">Moritella viscosa</name>
    <dbReference type="NCBI Taxonomy" id="80854"/>
    <lineage>
        <taxon>Bacteria</taxon>
        <taxon>Pseudomonadati</taxon>
        <taxon>Pseudomonadota</taxon>
        <taxon>Gammaproteobacteria</taxon>
        <taxon>Alteromonadales</taxon>
        <taxon>Moritellaceae</taxon>
        <taxon>Moritella</taxon>
    </lineage>
</organism>
<dbReference type="Pfam" id="PF00202">
    <property type="entry name" value="Aminotran_3"/>
    <property type="match status" value="1"/>
</dbReference>
<dbReference type="SUPFAM" id="SSF53383">
    <property type="entry name" value="PLP-dependent transferases"/>
    <property type="match status" value="1"/>
</dbReference>
<keyword evidence="4" id="KW-0808">Transferase</keyword>
<keyword evidence="4" id="KW-0032">Aminotransferase</keyword>
<dbReference type="AlphaFoldDB" id="A0A1L0BBZ0"/>
<accession>A0A1L0BBZ0</accession>
<dbReference type="Proteomes" id="UP000183794">
    <property type="component" value="Unassembled WGS sequence"/>
</dbReference>
<evidence type="ECO:0000256" key="2">
    <source>
        <dbReference type="ARBA" id="ARBA00022898"/>
    </source>
</evidence>
<dbReference type="Gene3D" id="3.40.640.10">
    <property type="entry name" value="Type I PLP-dependent aspartate aminotransferase-like (Major domain)"/>
    <property type="match status" value="1"/>
</dbReference>